<gene>
    <name evidence="1" type="ORF">D5R40_29950</name>
</gene>
<dbReference type="GO" id="GO:0005509">
    <property type="term" value="F:calcium ion binding"/>
    <property type="evidence" value="ECO:0007669"/>
    <property type="project" value="InterPro"/>
</dbReference>
<dbReference type="PANTHER" id="PTHR37953:SF1">
    <property type="entry name" value="UPF0127 PROTEIN MJ1496"/>
    <property type="match status" value="1"/>
</dbReference>
<sequence>MTNIQGTPGIDFLSGTPEDDIIAALTSKDIVQGFGGNDQIFGNQGTDVLQGNQGDDIIYGGQDADTIFGGQGNDLMFGDFGPDWLIGDLGSDTMSGGEGDDLFAIGRRGGLSSTGAVNITDADVITDFGNGGDRLILTGGLQFSELNIISSESNTIIQDRVTGEYLAVLSGVTSLEESSFSSIFGEVELGQMLPISAQASFSGQTVSLEVAQTPLEQGIGLMFRTELPEDRGMLFEINPPRTVNFWMRNVFINLDMVFLRNGEVQAIFSNLPPCESEPCPTYGPNVPVDGVIELRGGRSTELGLRVGDRLDIQPVFLAI</sequence>
<reference evidence="1 2" key="1">
    <citation type="journal article" date="2018" name="ACS Chem. Biol.">
        <title>Ketoreductase domain dysfunction expands chemodiversity: malyngamide biosynthesis in the cyanobacterium Okeania hirsuta.</title>
        <authorList>
            <person name="Moss N.A."/>
            <person name="Leao T."/>
            <person name="Rankin M."/>
            <person name="McCullough T.M."/>
            <person name="Qu P."/>
            <person name="Korobeynikov A."/>
            <person name="Smith J.L."/>
            <person name="Gerwick L."/>
            <person name="Gerwick W.H."/>
        </authorList>
    </citation>
    <scope>NUCLEOTIDE SEQUENCE [LARGE SCALE GENOMIC DNA]</scope>
    <source>
        <strain evidence="1 2">PAB10Feb10-1</strain>
    </source>
</reference>
<dbReference type="Proteomes" id="UP000269154">
    <property type="component" value="Unassembled WGS sequence"/>
</dbReference>
<dbReference type="Pfam" id="PF02643">
    <property type="entry name" value="DUF192"/>
    <property type="match status" value="1"/>
</dbReference>
<dbReference type="InterPro" id="IPR038695">
    <property type="entry name" value="Saro_0823-like_sf"/>
</dbReference>
<dbReference type="Pfam" id="PF00353">
    <property type="entry name" value="HemolysinCabind"/>
    <property type="match status" value="2"/>
</dbReference>
<dbReference type="EMBL" id="RCBY01000324">
    <property type="protein sequence ID" value="RQH24237.1"/>
    <property type="molecule type" value="Genomic_DNA"/>
</dbReference>
<proteinExistence type="predicted"/>
<dbReference type="PRINTS" id="PR00313">
    <property type="entry name" value="CABNDNGRPT"/>
</dbReference>
<evidence type="ECO:0008006" key="3">
    <source>
        <dbReference type="Google" id="ProtNLM"/>
    </source>
</evidence>
<dbReference type="AlphaFoldDB" id="A0A3N6NZ79"/>
<dbReference type="InterPro" id="IPR003795">
    <property type="entry name" value="DUF192"/>
</dbReference>
<dbReference type="InterPro" id="IPR011049">
    <property type="entry name" value="Serralysin-like_metalloprot_C"/>
</dbReference>
<evidence type="ECO:0000313" key="1">
    <source>
        <dbReference type="EMBL" id="RQH24237.1"/>
    </source>
</evidence>
<accession>A0A3N6NZ79</accession>
<protein>
    <recommendedName>
        <fullName evidence="3">DUF192 domain-containing protein</fullName>
    </recommendedName>
</protein>
<name>A0A3N6NZ79_9CYAN</name>
<dbReference type="PROSITE" id="PS00330">
    <property type="entry name" value="HEMOLYSIN_CALCIUM"/>
    <property type="match status" value="1"/>
</dbReference>
<organism evidence="1 2">
    <name type="scientific">Okeania hirsuta</name>
    <dbReference type="NCBI Taxonomy" id="1458930"/>
    <lineage>
        <taxon>Bacteria</taxon>
        <taxon>Bacillati</taxon>
        <taxon>Cyanobacteriota</taxon>
        <taxon>Cyanophyceae</taxon>
        <taxon>Oscillatoriophycideae</taxon>
        <taxon>Oscillatoriales</taxon>
        <taxon>Microcoleaceae</taxon>
        <taxon>Okeania</taxon>
    </lineage>
</organism>
<dbReference type="InterPro" id="IPR001343">
    <property type="entry name" value="Hemolysn_Ca-bd"/>
</dbReference>
<dbReference type="SUPFAM" id="SSF51120">
    <property type="entry name" value="beta-Roll"/>
    <property type="match status" value="1"/>
</dbReference>
<dbReference type="OrthoDB" id="9808290at2"/>
<evidence type="ECO:0000313" key="2">
    <source>
        <dbReference type="Proteomes" id="UP000269154"/>
    </source>
</evidence>
<dbReference type="Gene3D" id="2.150.10.10">
    <property type="entry name" value="Serralysin-like metalloprotease, C-terminal"/>
    <property type="match status" value="1"/>
</dbReference>
<dbReference type="Gene3D" id="2.60.120.1140">
    <property type="entry name" value="Protein of unknown function DUF192"/>
    <property type="match status" value="1"/>
</dbReference>
<keyword evidence="2" id="KW-1185">Reference proteome</keyword>
<comment type="caution">
    <text evidence="1">The sequence shown here is derived from an EMBL/GenBank/DDBJ whole genome shotgun (WGS) entry which is preliminary data.</text>
</comment>
<dbReference type="PANTHER" id="PTHR37953">
    <property type="entry name" value="UPF0127 PROTEIN MJ1496"/>
    <property type="match status" value="1"/>
</dbReference>
<dbReference type="InterPro" id="IPR018511">
    <property type="entry name" value="Hemolysin-typ_Ca-bd_CS"/>
</dbReference>
<dbReference type="RefSeq" id="WP_124147544.1">
    <property type="nucleotide sequence ID" value="NZ_CAWOKI010000287.1"/>
</dbReference>